<evidence type="ECO:0000256" key="3">
    <source>
        <dbReference type="ARBA" id="ARBA00022448"/>
    </source>
</evidence>
<evidence type="ECO:0000256" key="7">
    <source>
        <dbReference type="ARBA" id="ARBA00023136"/>
    </source>
</evidence>
<feature type="compositionally biased region" description="Pro residues" evidence="8">
    <location>
        <begin position="23"/>
        <end position="36"/>
    </location>
</feature>
<feature type="transmembrane region" description="Helical" evidence="9">
    <location>
        <begin position="436"/>
        <end position="459"/>
    </location>
</feature>
<feature type="transmembrane region" description="Helical" evidence="9">
    <location>
        <begin position="505"/>
        <end position="525"/>
    </location>
</feature>
<feature type="transmembrane region" description="Helical" evidence="9">
    <location>
        <begin position="293"/>
        <end position="313"/>
    </location>
</feature>
<dbReference type="Pfam" id="PF02028">
    <property type="entry name" value="BCCT"/>
    <property type="match status" value="1"/>
</dbReference>
<dbReference type="Proteomes" id="UP000181917">
    <property type="component" value="Unassembled WGS sequence"/>
</dbReference>
<keyword evidence="3" id="KW-0813">Transport</keyword>
<feature type="transmembrane region" description="Helical" evidence="9">
    <location>
        <begin position="221"/>
        <end position="240"/>
    </location>
</feature>
<feature type="transmembrane region" description="Helical" evidence="9">
    <location>
        <begin position="480"/>
        <end position="499"/>
    </location>
</feature>
<feature type="compositionally biased region" description="Basic and acidic residues" evidence="8">
    <location>
        <begin position="8"/>
        <end position="21"/>
    </location>
</feature>
<keyword evidence="7 9" id="KW-0472">Membrane</keyword>
<dbReference type="AlphaFoldDB" id="A0A1H1C075"/>
<dbReference type="GO" id="GO:0022857">
    <property type="term" value="F:transmembrane transporter activity"/>
    <property type="evidence" value="ECO:0007669"/>
    <property type="project" value="InterPro"/>
</dbReference>
<feature type="region of interest" description="Disordered" evidence="8">
    <location>
        <begin position="1"/>
        <end position="40"/>
    </location>
</feature>
<dbReference type="RefSeq" id="WP_074700016.1">
    <property type="nucleotide sequence ID" value="NZ_CP018863.1"/>
</dbReference>
<comment type="subcellular location">
    <subcellularLocation>
        <location evidence="1">Cell membrane</location>
        <topology evidence="1">Multi-pass membrane protein</topology>
    </subcellularLocation>
</comment>
<dbReference type="NCBIfam" id="NF007399">
    <property type="entry name" value="PRK09928.1"/>
    <property type="match status" value="1"/>
</dbReference>
<evidence type="ECO:0000256" key="1">
    <source>
        <dbReference type="ARBA" id="ARBA00004651"/>
    </source>
</evidence>
<keyword evidence="11" id="KW-1185">Reference proteome</keyword>
<dbReference type="OrthoDB" id="9775735at2"/>
<evidence type="ECO:0000256" key="4">
    <source>
        <dbReference type="ARBA" id="ARBA00022475"/>
    </source>
</evidence>
<feature type="transmembrane region" description="Helical" evidence="9">
    <location>
        <begin position="122"/>
        <end position="142"/>
    </location>
</feature>
<accession>A0A1H1C075</accession>
<evidence type="ECO:0000256" key="9">
    <source>
        <dbReference type="SAM" id="Phobius"/>
    </source>
</evidence>
<feature type="transmembrane region" description="Helical" evidence="9">
    <location>
        <begin position="347"/>
        <end position="366"/>
    </location>
</feature>
<feature type="transmembrane region" description="Helical" evidence="9">
    <location>
        <begin position="82"/>
        <end position="102"/>
    </location>
</feature>
<gene>
    <name evidence="10" type="ORF">SAMN04489742_1667</name>
</gene>
<dbReference type="PANTHER" id="PTHR30047:SF7">
    <property type="entry name" value="HIGH-AFFINITY CHOLINE TRANSPORT PROTEIN"/>
    <property type="match status" value="1"/>
</dbReference>
<dbReference type="PANTHER" id="PTHR30047">
    <property type="entry name" value="HIGH-AFFINITY CHOLINE TRANSPORT PROTEIN-RELATED"/>
    <property type="match status" value="1"/>
</dbReference>
<dbReference type="KEGG" id="acry:AC20117_09015"/>
<dbReference type="NCBIfam" id="TIGR00842">
    <property type="entry name" value="bcct"/>
    <property type="match status" value="1"/>
</dbReference>
<feature type="transmembrane region" description="Helical" evidence="9">
    <location>
        <begin position="171"/>
        <end position="194"/>
    </location>
</feature>
<evidence type="ECO:0000256" key="6">
    <source>
        <dbReference type="ARBA" id="ARBA00022989"/>
    </source>
</evidence>
<proteinExistence type="inferred from homology"/>
<dbReference type="InterPro" id="IPR018093">
    <property type="entry name" value="BCCT_CS"/>
</dbReference>
<feature type="transmembrane region" description="Helical" evidence="9">
    <location>
        <begin position="260"/>
        <end position="281"/>
    </location>
</feature>
<keyword evidence="5 9" id="KW-0812">Transmembrane</keyword>
<feature type="transmembrane region" description="Helical" evidence="9">
    <location>
        <begin position="378"/>
        <end position="396"/>
    </location>
</feature>
<dbReference type="PROSITE" id="PS01303">
    <property type="entry name" value="BCCT"/>
    <property type="match status" value="1"/>
</dbReference>
<dbReference type="InterPro" id="IPR000060">
    <property type="entry name" value="BCCT_transptr"/>
</dbReference>
<name>A0A1H1C075_9MICC</name>
<keyword evidence="6 9" id="KW-1133">Transmembrane helix</keyword>
<evidence type="ECO:0000256" key="8">
    <source>
        <dbReference type="SAM" id="MobiDB-lite"/>
    </source>
</evidence>
<reference evidence="10 11" key="1">
    <citation type="submission" date="2016-10" db="EMBL/GenBank/DDBJ databases">
        <authorList>
            <person name="de Groot N.N."/>
        </authorList>
    </citation>
    <scope>NUCLEOTIDE SEQUENCE [LARGE SCALE GENOMIC DNA]</scope>
    <source>
        <strain evidence="10 11">DSM 20117</strain>
    </source>
</reference>
<feature type="transmembrane region" description="Helical" evidence="9">
    <location>
        <begin position="45"/>
        <end position="62"/>
    </location>
</feature>
<evidence type="ECO:0000313" key="10">
    <source>
        <dbReference type="EMBL" id="SDQ57585.1"/>
    </source>
</evidence>
<dbReference type="GO" id="GO:0005886">
    <property type="term" value="C:plasma membrane"/>
    <property type="evidence" value="ECO:0007669"/>
    <property type="project" value="UniProtKB-SubCell"/>
</dbReference>
<organism evidence="10 11">
    <name type="scientific">Crystallibacter crystallopoietes</name>
    <dbReference type="NCBI Taxonomy" id="37928"/>
    <lineage>
        <taxon>Bacteria</taxon>
        <taxon>Bacillati</taxon>
        <taxon>Actinomycetota</taxon>
        <taxon>Actinomycetes</taxon>
        <taxon>Micrococcales</taxon>
        <taxon>Micrococcaceae</taxon>
        <taxon>Crystallibacter</taxon>
    </lineage>
</organism>
<evidence type="ECO:0000313" key="11">
    <source>
        <dbReference type="Proteomes" id="UP000181917"/>
    </source>
</evidence>
<evidence type="ECO:0000256" key="2">
    <source>
        <dbReference type="ARBA" id="ARBA00005658"/>
    </source>
</evidence>
<protein>
    <submittedName>
        <fullName evidence="10">Choline/glycine/proline betaine transport protein</fullName>
    </submittedName>
</protein>
<evidence type="ECO:0000256" key="5">
    <source>
        <dbReference type="ARBA" id="ARBA00022692"/>
    </source>
</evidence>
<dbReference type="STRING" id="37928.SAMN04489742_1667"/>
<sequence>MSTPPEIVEPKLDDGNNKRPAPDTVPPSSKTPPDPTPRTRVNKTVFIGSAAGVLGIALWAILDRASTDAVIGTAVTWVGETFGWWYSLIVVAVLAFVLFVAVSRVGRTRLGPDHSRPTFNMFTWTAMLFAAGIGIDLMFFSVSEPVTQFLAPPGGEASTVEAARQAMVWTLFHYGILGWGLYALMGLALGYFAYRHNLPLSIRSALYPILGKRIHGPLGHAVDIAALLGAIFGIATSLGIGVAQLNYGLSFQFGIPENTLVQIALIAVAVVMATVSVLTGVEKGIRRLSELNIILAIALMIFILVTGSTRFLFDGIVTNIGDTLSRFPSMALNTFAYDRPDEWLNGWTLFFWAWWIAWAPFVGLFLARISRGRTLREFVFGVLVVPFGFILLWISIFGNSALEIVMGGNAEFGEMAMSNPERAFYGLLEQYPMAPLSAAVATFTGLLFYVTSADSGALVMANFSSHLKDADSDSPKWLRVFWAVATGLLTLGMLLVGGVPTLQSATVIMGLPFSVVLVFIMLGLYKALRLETALVDSYQTSLHSVLNSRTNVPGGADSRRGWRQRLARAMNYPRHPQVQNFVSTVAVPALNEVCEDLRARGLKATLETSTVEAFGIDTADLCVELDGERTFKYQIYPVQRNVPSHALSSAAGGRYYRIEVFSLEGSHGYDLMGYSKDEVIADVLDHYEVHLEFLQQHCDTLHYSTVAENVPPKADWETDYTTVDESVAAPTKETT</sequence>
<comment type="similarity">
    <text evidence="2">Belongs to the BCCT transporter (TC 2.A.15) family.</text>
</comment>
<keyword evidence="4" id="KW-1003">Cell membrane</keyword>
<dbReference type="EMBL" id="FNKH01000002">
    <property type="protein sequence ID" value="SDQ57585.1"/>
    <property type="molecule type" value="Genomic_DNA"/>
</dbReference>